<dbReference type="AlphaFoldDB" id="A0A840AG31"/>
<reference evidence="2 3" key="1">
    <citation type="submission" date="2020-08" db="EMBL/GenBank/DDBJ databases">
        <title>Genomic Encyclopedia of Type Strains, Phase IV (KMG-IV): sequencing the most valuable type-strain genomes for metagenomic binning, comparative biology and taxonomic classification.</title>
        <authorList>
            <person name="Goeker M."/>
        </authorList>
    </citation>
    <scope>NUCLEOTIDE SEQUENCE [LARGE SCALE GENOMIC DNA]</scope>
    <source>
        <strain evidence="2 3">DSM 19979</strain>
    </source>
</reference>
<feature type="chain" id="PRO_5032591625" description="DUF4189 domain-containing protein" evidence="1">
    <location>
        <begin position="29"/>
        <end position="297"/>
    </location>
</feature>
<name>A0A840AG31_9PROT</name>
<evidence type="ECO:0000313" key="2">
    <source>
        <dbReference type="EMBL" id="MBB3899997.1"/>
    </source>
</evidence>
<evidence type="ECO:0000313" key="3">
    <source>
        <dbReference type="Proteomes" id="UP000553193"/>
    </source>
</evidence>
<gene>
    <name evidence="2" type="ORF">GGQ83_003464</name>
</gene>
<organism evidence="2 3">
    <name type="scientific">Roseococcus suduntuyensis</name>
    <dbReference type="NCBI Taxonomy" id="455361"/>
    <lineage>
        <taxon>Bacteria</taxon>
        <taxon>Pseudomonadati</taxon>
        <taxon>Pseudomonadota</taxon>
        <taxon>Alphaproteobacteria</taxon>
        <taxon>Acetobacterales</taxon>
        <taxon>Roseomonadaceae</taxon>
        <taxon>Roseococcus</taxon>
    </lineage>
</organism>
<keyword evidence="1" id="KW-0732">Signal</keyword>
<feature type="signal peptide" evidence="1">
    <location>
        <begin position="1"/>
        <end position="28"/>
    </location>
</feature>
<accession>A0A840AG31</accession>
<dbReference type="EMBL" id="JACIDJ010000007">
    <property type="protein sequence ID" value="MBB3899997.1"/>
    <property type="molecule type" value="Genomic_DNA"/>
</dbReference>
<evidence type="ECO:0000256" key="1">
    <source>
        <dbReference type="SAM" id="SignalP"/>
    </source>
</evidence>
<keyword evidence="3" id="KW-1185">Reference proteome</keyword>
<comment type="caution">
    <text evidence="2">The sequence shown here is derived from an EMBL/GenBank/DDBJ whole genome shotgun (WGS) entry which is preliminary data.</text>
</comment>
<proteinExistence type="predicted"/>
<dbReference type="RefSeq" id="WP_184386222.1">
    <property type="nucleotide sequence ID" value="NZ_JACIDJ010000007.1"/>
</dbReference>
<evidence type="ECO:0008006" key="4">
    <source>
        <dbReference type="Google" id="ProtNLM"/>
    </source>
</evidence>
<sequence length="297" mass="30727">MTGRGRPAPLWLLALLGLWLGLPVAAQAQTGNPTHDALSARGEQERRLLFLQGLRGTGNACNNIALLFPAGLDAQRSAYWDVRCTEGTSYRTRIPAERFGQPAFLRCGASAPAPQGGPCFQPVEAGAGAQGHAAQTAQSCQAACARQPQAAQNQCVQRCVGGAGVRAGAQTADTLPPGSRFGVFYHTDNPLAAFGFANGGTDRLAINMQAVRACQAMAGPVPCKFQGELVNRCGALAFAVSRHPRALAMTSDISTQVLNLAATGEGATQAAAEQAALEACRRAEGPGVQCRVVATGC</sequence>
<dbReference type="Proteomes" id="UP000553193">
    <property type="component" value="Unassembled WGS sequence"/>
</dbReference>
<protein>
    <recommendedName>
        <fullName evidence="4">DUF4189 domain-containing protein</fullName>
    </recommendedName>
</protein>